<name>A0ACC0UID9_9AGAM</name>
<sequence>MPNVKPPREGSEMSKNRYRSNGIPIWSKRAIDGPGIWVSCVKGKEKPTVGELYDLFESLASELWPETPATEADDDDGHDDSGVEDLEKQIAKELASIKAPRKGQRFANCQTNTPCVLFISCKAPVDPVRLVLKHIENVENTGVTHTRYAHRLTPVTNTCVANAPEIKSLAQRVLKLFLMEDPQEDCCRYKIELKVRNHNTLSRQTLIDTVVSCVPSRWTVDLEHAQVFVLVEVFKSVCGIGIVKDYYAHRRFNVMEIANTRNSEAGLGDGRLTVPKGASDGRREN</sequence>
<accession>A0ACC0UID9</accession>
<keyword evidence="2" id="KW-1185">Reference proteome</keyword>
<organism evidence="1 2">
    <name type="scientific">Russula earlei</name>
    <dbReference type="NCBI Taxonomy" id="71964"/>
    <lineage>
        <taxon>Eukaryota</taxon>
        <taxon>Fungi</taxon>
        <taxon>Dikarya</taxon>
        <taxon>Basidiomycota</taxon>
        <taxon>Agaricomycotina</taxon>
        <taxon>Agaricomycetes</taxon>
        <taxon>Russulales</taxon>
        <taxon>Russulaceae</taxon>
        <taxon>Russula</taxon>
    </lineage>
</organism>
<gene>
    <name evidence="1" type="ORF">F5148DRAFT_454674</name>
</gene>
<dbReference type="EMBL" id="JAGFNK010000029">
    <property type="protein sequence ID" value="KAI9511006.1"/>
    <property type="molecule type" value="Genomic_DNA"/>
</dbReference>
<reference evidence="1" key="1">
    <citation type="submission" date="2021-03" db="EMBL/GenBank/DDBJ databases">
        <title>Evolutionary priming and transition to the ectomycorrhizal habit in an iconic lineage of mushroom-forming fungi: is preadaptation a requirement?</title>
        <authorList>
            <consortium name="DOE Joint Genome Institute"/>
            <person name="Looney B.P."/>
            <person name="Miyauchi S."/>
            <person name="Morin E."/>
            <person name="Drula E."/>
            <person name="Courty P.E."/>
            <person name="Chicoki N."/>
            <person name="Fauchery L."/>
            <person name="Kohler A."/>
            <person name="Kuo A."/>
            <person name="LaButti K."/>
            <person name="Pangilinan J."/>
            <person name="Lipzen A."/>
            <person name="Riley R."/>
            <person name="Andreopoulos W."/>
            <person name="He G."/>
            <person name="Johnson J."/>
            <person name="Barry K.W."/>
            <person name="Grigoriev I.V."/>
            <person name="Nagy L."/>
            <person name="Hibbett D."/>
            <person name="Henrissat B."/>
            <person name="Matheny P.B."/>
            <person name="Labbe J."/>
            <person name="Martin A.F."/>
        </authorList>
    </citation>
    <scope>NUCLEOTIDE SEQUENCE</scope>
    <source>
        <strain evidence="1">BPL698</strain>
    </source>
</reference>
<evidence type="ECO:0000313" key="2">
    <source>
        <dbReference type="Proteomes" id="UP001207468"/>
    </source>
</evidence>
<proteinExistence type="predicted"/>
<comment type="caution">
    <text evidence="1">The sequence shown here is derived from an EMBL/GenBank/DDBJ whole genome shotgun (WGS) entry which is preliminary data.</text>
</comment>
<evidence type="ECO:0000313" key="1">
    <source>
        <dbReference type="EMBL" id="KAI9511006.1"/>
    </source>
</evidence>
<protein>
    <submittedName>
        <fullName evidence="1">Uncharacterized protein</fullName>
    </submittedName>
</protein>
<dbReference type="Proteomes" id="UP001207468">
    <property type="component" value="Unassembled WGS sequence"/>
</dbReference>